<sequence>MTLNGAPVTTFLEAARNFVEHVWQQILSNFYPVEDVPVPPCLPIPLPSESLRVSFALPNAFLGEIELDFVRLVFILLVVLLVVVLSLSAILRSLSAIRRSRARLSESPELPPATLGYDLAGVVIRAVGTGPLADDVYLAVLQQLQEHRKLIKMSEVDGNEPILNLSTELGPEHDPFSA</sequence>
<proteinExistence type="predicted"/>
<dbReference type="Proteomes" id="UP001140091">
    <property type="component" value="Unassembled WGS sequence"/>
</dbReference>
<keyword evidence="3" id="KW-1185">Reference proteome</keyword>
<keyword evidence="1" id="KW-0812">Transmembrane</keyword>
<keyword evidence="1" id="KW-1133">Transmembrane helix</keyword>
<reference evidence="2" key="1">
    <citation type="submission" date="2022-06" db="EMBL/GenBank/DDBJ databases">
        <title>Genome Sequence of Candolleomyces eurysporus.</title>
        <authorList>
            <person name="Buettner E."/>
        </authorList>
    </citation>
    <scope>NUCLEOTIDE SEQUENCE</scope>
    <source>
        <strain evidence="2">VTCC 930004</strain>
    </source>
</reference>
<evidence type="ECO:0000256" key="1">
    <source>
        <dbReference type="SAM" id="Phobius"/>
    </source>
</evidence>
<name>A0A9W8MCT6_9AGAR</name>
<dbReference type="AlphaFoldDB" id="A0A9W8MCT6"/>
<feature type="non-terminal residue" evidence="2">
    <location>
        <position position="178"/>
    </location>
</feature>
<organism evidence="2 3">
    <name type="scientific">Candolleomyces eurysporus</name>
    <dbReference type="NCBI Taxonomy" id="2828524"/>
    <lineage>
        <taxon>Eukaryota</taxon>
        <taxon>Fungi</taxon>
        <taxon>Dikarya</taxon>
        <taxon>Basidiomycota</taxon>
        <taxon>Agaricomycotina</taxon>
        <taxon>Agaricomycetes</taxon>
        <taxon>Agaricomycetidae</taxon>
        <taxon>Agaricales</taxon>
        <taxon>Agaricineae</taxon>
        <taxon>Psathyrellaceae</taxon>
        <taxon>Candolleomyces</taxon>
    </lineage>
</organism>
<gene>
    <name evidence="2" type="ORF">H1R20_g13172</name>
</gene>
<accession>A0A9W8MCT6</accession>
<evidence type="ECO:0000313" key="2">
    <source>
        <dbReference type="EMBL" id="KAJ2923934.1"/>
    </source>
</evidence>
<feature type="transmembrane region" description="Helical" evidence="1">
    <location>
        <begin position="69"/>
        <end position="91"/>
    </location>
</feature>
<comment type="caution">
    <text evidence="2">The sequence shown here is derived from an EMBL/GenBank/DDBJ whole genome shotgun (WGS) entry which is preliminary data.</text>
</comment>
<dbReference type="EMBL" id="JANBPK010001264">
    <property type="protein sequence ID" value="KAJ2923934.1"/>
    <property type="molecule type" value="Genomic_DNA"/>
</dbReference>
<keyword evidence="1" id="KW-0472">Membrane</keyword>
<evidence type="ECO:0000313" key="3">
    <source>
        <dbReference type="Proteomes" id="UP001140091"/>
    </source>
</evidence>
<protein>
    <submittedName>
        <fullName evidence="2">Uncharacterized protein</fullName>
    </submittedName>
</protein>